<sequence length="71" mass="8000">PQTADEWFVRLHSGHPVSPQDEADFRVWLSKDPLNEKAYRDCQVRWTELAALGQSPELLARRAKALKAAAG</sequence>
<dbReference type="Pfam" id="PF16220">
    <property type="entry name" value="DUF4880"/>
    <property type="match status" value="1"/>
</dbReference>
<gene>
    <name evidence="2" type="ORF">G3M58_31050</name>
</gene>
<feature type="domain" description="FecR N-terminal" evidence="1">
    <location>
        <begin position="3"/>
        <end position="43"/>
    </location>
</feature>
<feature type="non-terminal residue" evidence="2">
    <location>
        <position position="71"/>
    </location>
</feature>
<dbReference type="InterPro" id="IPR032623">
    <property type="entry name" value="FecR_N"/>
</dbReference>
<evidence type="ECO:0000259" key="1">
    <source>
        <dbReference type="Pfam" id="PF16220"/>
    </source>
</evidence>
<comment type="caution">
    <text evidence="2">The sequence shown here is derived from an EMBL/GenBank/DDBJ whole genome shotgun (WGS) entry which is preliminary data.</text>
</comment>
<reference evidence="2" key="1">
    <citation type="submission" date="2020-01" db="EMBL/GenBank/DDBJ databases">
        <title>Insect and environment-associated Actinomycetes.</title>
        <authorList>
            <person name="Currrie C."/>
            <person name="Chevrette M."/>
            <person name="Carlson C."/>
            <person name="Stubbendieck R."/>
            <person name="Wendt-Pienkowski E."/>
        </authorList>
    </citation>
    <scope>NUCLEOTIDE SEQUENCE</scope>
    <source>
        <strain evidence="2">SID7499</strain>
    </source>
</reference>
<accession>A0A6G3WZC3</accession>
<feature type="non-terminal residue" evidence="2">
    <location>
        <position position="1"/>
    </location>
</feature>
<evidence type="ECO:0000313" key="2">
    <source>
        <dbReference type="EMBL" id="NEE10886.1"/>
    </source>
</evidence>
<protein>
    <submittedName>
        <fullName evidence="2">FecR/PupR family sigma factor regulator</fullName>
    </submittedName>
</protein>
<dbReference type="EMBL" id="JAAGMN010003290">
    <property type="protein sequence ID" value="NEE10886.1"/>
    <property type="molecule type" value="Genomic_DNA"/>
</dbReference>
<proteinExistence type="predicted"/>
<organism evidence="2">
    <name type="scientific">Streptomyces sp. SID7499</name>
    <dbReference type="NCBI Taxonomy" id="2706086"/>
    <lineage>
        <taxon>Bacteria</taxon>
        <taxon>Bacillati</taxon>
        <taxon>Actinomycetota</taxon>
        <taxon>Actinomycetes</taxon>
        <taxon>Kitasatosporales</taxon>
        <taxon>Streptomycetaceae</taxon>
        <taxon>Streptomyces</taxon>
    </lineage>
</organism>
<name>A0A6G3WZC3_9ACTN</name>
<dbReference type="AlphaFoldDB" id="A0A6G3WZC3"/>